<organism evidence="3 4">
    <name type="scientific">Blastomonas fulva</name>
    <dbReference type="NCBI Taxonomy" id="1550728"/>
    <lineage>
        <taxon>Bacteria</taxon>
        <taxon>Pseudomonadati</taxon>
        <taxon>Pseudomonadota</taxon>
        <taxon>Alphaproteobacteria</taxon>
        <taxon>Sphingomonadales</taxon>
        <taxon>Sphingomonadaceae</taxon>
        <taxon>Blastomonas</taxon>
    </lineage>
</organism>
<sequence length="268" mass="28336">MIDKMRQLETFARAGWFARGVVYCLLAYLALTGAGASDASPQGVFRSVQDMPAGKWLLGLLALGLALYGAYRVYSAALDSEGKGDDAKGIAVRIGYAASGFAHFFLAYAAIRLAAGQPSGGDGETEQRAAGMMLDIPLGQTILGALGVAFLAAAAHQLIKAWTTEFMEDMAAGAPRWVVPVGRAGLVARAVVFATIGVSLLSAGWFGAAGEVKGLGDALYSLTDHPELYSLVAIGLFMFGVHSFVDARWRRIRNEDMVSVLKARAARR</sequence>
<dbReference type="Proteomes" id="UP000258016">
    <property type="component" value="Chromosome"/>
</dbReference>
<evidence type="ECO:0000313" key="4">
    <source>
        <dbReference type="Proteomes" id="UP000258016"/>
    </source>
</evidence>
<dbReference type="EMBL" id="CP020083">
    <property type="protein sequence ID" value="ASR53092.1"/>
    <property type="molecule type" value="Genomic_DNA"/>
</dbReference>
<dbReference type="Pfam" id="PF06724">
    <property type="entry name" value="DUF1206"/>
    <property type="match status" value="3"/>
</dbReference>
<dbReference type="InterPro" id="IPR009597">
    <property type="entry name" value="DUF1206"/>
</dbReference>
<dbReference type="GeneID" id="303487462"/>
<feature type="domain" description="DUF1206" evidence="2">
    <location>
        <begin position="184"/>
        <end position="250"/>
    </location>
</feature>
<evidence type="ECO:0000313" key="3">
    <source>
        <dbReference type="EMBL" id="ASR53092.1"/>
    </source>
</evidence>
<keyword evidence="1" id="KW-0812">Transmembrane</keyword>
<evidence type="ECO:0000259" key="2">
    <source>
        <dbReference type="Pfam" id="PF06724"/>
    </source>
</evidence>
<feature type="transmembrane region" description="Helical" evidence="1">
    <location>
        <begin position="186"/>
        <end position="208"/>
    </location>
</feature>
<gene>
    <name evidence="3" type="ORF">B5J99_17865</name>
</gene>
<evidence type="ECO:0000256" key="1">
    <source>
        <dbReference type="SAM" id="Phobius"/>
    </source>
</evidence>
<feature type="transmembrane region" description="Helical" evidence="1">
    <location>
        <begin position="94"/>
        <end position="116"/>
    </location>
</feature>
<feature type="transmembrane region" description="Helical" evidence="1">
    <location>
        <begin position="16"/>
        <end position="36"/>
    </location>
</feature>
<keyword evidence="1" id="KW-1133">Transmembrane helix</keyword>
<feature type="transmembrane region" description="Helical" evidence="1">
    <location>
        <begin position="136"/>
        <end position="159"/>
    </location>
</feature>
<proteinExistence type="predicted"/>
<feature type="transmembrane region" description="Helical" evidence="1">
    <location>
        <begin position="228"/>
        <end position="245"/>
    </location>
</feature>
<keyword evidence="1" id="KW-0472">Membrane</keyword>
<feature type="transmembrane region" description="Helical" evidence="1">
    <location>
        <begin position="56"/>
        <end position="74"/>
    </location>
</feature>
<feature type="domain" description="DUF1206" evidence="2">
    <location>
        <begin position="14"/>
        <end position="78"/>
    </location>
</feature>
<feature type="domain" description="DUF1206" evidence="2">
    <location>
        <begin position="94"/>
        <end position="163"/>
    </location>
</feature>
<accession>A0ABM6MAR4</accession>
<name>A0ABM6MAR4_9SPHN</name>
<keyword evidence="4" id="KW-1185">Reference proteome</keyword>
<dbReference type="RefSeq" id="WP_117353176.1">
    <property type="nucleotide sequence ID" value="NZ_CP020083.1"/>
</dbReference>
<reference evidence="3 4" key="1">
    <citation type="submission" date="2017-03" db="EMBL/GenBank/DDBJ databases">
        <title>Complete genome sequence of Blastomonas fulva degrading microcsystin LR.</title>
        <authorList>
            <person name="Lee H.-g."/>
            <person name="Jin L."/>
            <person name="oh H.-M."/>
        </authorList>
    </citation>
    <scope>NUCLEOTIDE SEQUENCE [LARGE SCALE GENOMIC DNA]</scope>
    <source>
        <strain evidence="3 4">T2</strain>
    </source>
</reference>
<protein>
    <recommendedName>
        <fullName evidence="2">DUF1206 domain-containing protein</fullName>
    </recommendedName>
</protein>